<keyword evidence="1" id="KW-0732">Signal</keyword>
<sequence length="145" mass="16927">MKKFFVLMLSSVLLLSFSSCDLSDDDATNFYYETLEVTEATFPEYFEYGKVYNIEFNYALPTDCHIYDGFEFNHTGETERTIFAIATVLDRTDCETLTDTEGTDSFDFEVRYRDPYTFKFYVGEDENGEKVYITYEVPVRDAGDE</sequence>
<protein>
    <recommendedName>
        <fullName evidence="4">Lipoprotein</fullName>
    </recommendedName>
</protein>
<name>A0ABS9J0B9_9FLAO</name>
<keyword evidence="3" id="KW-1185">Reference proteome</keyword>
<evidence type="ECO:0000313" key="3">
    <source>
        <dbReference type="Proteomes" id="UP000829517"/>
    </source>
</evidence>
<feature type="chain" id="PRO_5047058786" description="Lipoprotein" evidence="1">
    <location>
        <begin position="24"/>
        <end position="145"/>
    </location>
</feature>
<evidence type="ECO:0000313" key="2">
    <source>
        <dbReference type="EMBL" id="MCF8713871.1"/>
    </source>
</evidence>
<dbReference type="EMBL" id="JAETXX010000001">
    <property type="protein sequence ID" value="MCF8713871.1"/>
    <property type="molecule type" value="Genomic_DNA"/>
</dbReference>
<dbReference type="Proteomes" id="UP000829517">
    <property type="component" value="Unassembled WGS sequence"/>
</dbReference>
<proteinExistence type="predicted"/>
<comment type="caution">
    <text evidence="2">The sequence shown here is derived from an EMBL/GenBank/DDBJ whole genome shotgun (WGS) entry which is preliminary data.</text>
</comment>
<dbReference type="RefSeq" id="WP_236957829.1">
    <property type="nucleotide sequence ID" value="NZ_JAETXX010000001.1"/>
</dbReference>
<reference evidence="2 3" key="1">
    <citation type="submission" date="2021-01" db="EMBL/GenBank/DDBJ databases">
        <title>Genome sequencing of Joostella atrarenae M1-2 (= KCTC 23194).</title>
        <authorList>
            <person name="Zakaria M.R."/>
            <person name="Lam M.Q."/>
            <person name="Chong C.S."/>
        </authorList>
    </citation>
    <scope>NUCLEOTIDE SEQUENCE [LARGE SCALE GENOMIC DNA]</scope>
    <source>
        <strain evidence="2 3">M1-2</strain>
    </source>
</reference>
<dbReference type="PROSITE" id="PS51257">
    <property type="entry name" value="PROKAR_LIPOPROTEIN"/>
    <property type="match status" value="1"/>
</dbReference>
<organism evidence="2 3">
    <name type="scientific">Joostella atrarenae</name>
    <dbReference type="NCBI Taxonomy" id="679257"/>
    <lineage>
        <taxon>Bacteria</taxon>
        <taxon>Pseudomonadati</taxon>
        <taxon>Bacteroidota</taxon>
        <taxon>Flavobacteriia</taxon>
        <taxon>Flavobacteriales</taxon>
        <taxon>Flavobacteriaceae</taxon>
        <taxon>Joostella</taxon>
    </lineage>
</organism>
<evidence type="ECO:0008006" key="4">
    <source>
        <dbReference type="Google" id="ProtNLM"/>
    </source>
</evidence>
<gene>
    <name evidence="2" type="ORF">JM658_03440</name>
</gene>
<feature type="signal peptide" evidence="1">
    <location>
        <begin position="1"/>
        <end position="23"/>
    </location>
</feature>
<evidence type="ECO:0000256" key="1">
    <source>
        <dbReference type="SAM" id="SignalP"/>
    </source>
</evidence>
<accession>A0ABS9J0B9</accession>